<organism evidence="9 10">
    <name type="scientific">Actinocatenispora rupis</name>
    <dbReference type="NCBI Taxonomy" id="519421"/>
    <lineage>
        <taxon>Bacteria</taxon>
        <taxon>Bacillati</taxon>
        <taxon>Actinomycetota</taxon>
        <taxon>Actinomycetes</taxon>
        <taxon>Micromonosporales</taxon>
        <taxon>Micromonosporaceae</taxon>
        <taxon>Actinocatenispora</taxon>
    </lineage>
</organism>
<proteinExistence type="inferred from homology"/>
<feature type="region of interest" description="Disordered" evidence="7">
    <location>
        <begin position="355"/>
        <end position="385"/>
    </location>
</feature>
<accession>A0A8J3IZL5</accession>
<keyword evidence="10" id="KW-1185">Reference proteome</keyword>
<evidence type="ECO:0000256" key="8">
    <source>
        <dbReference type="SAM" id="Phobius"/>
    </source>
</evidence>
<comment type="caution">
    <text evidence="9">The sequence shown here is derived from an EMBL/GenBank/DDBJ whole genome shotgun (WGS) entry which is preliminary data.</text>
</comment>
<evidence type="ECO:0000256" key="5">
    <source>
        <dbReference type="ARBA" id="ARBA00023186"/>
    </source>
</evidence>
<dbReference type="PROSITE" id="PS01036">
    <property type="entry name" value="HSP70_3"/>
    <property type="match status" value="1"/>
</dbReference>
<feature type="compositionally biased region" description="Basic and acidic residues" evidence="7">
    <location>
        <begin position="54"/>
        <end position="70"/>
    </location>
</feature>
<name>A0A8J3IZL5_9ACTN</name>
<evidence type="ECO:0000256" key="3">
    <source>
        <dbReference type="ARBA" id="ARBA00022840"/>
    </source>
</evidence>
<keyword evidence="3 6" id="KW-0067">ATP-binding</keyword>
<feature type="region of interest" description="Disordered" evidence="7">
    <location>
        <begin position="401"/>
        <end position="425"/>
    </location>
</feature>
<dbReference type="InterPro" id="IPR018181">
    <property type="entry name" value="Heat_shock_70_CS"/>
</dbReference>
<reference evidence="9" key="1">
    <citation type="submission" date="2021-01" db="EMBL/GenBank/DDBJ databases">
        <title>Whole genome shotgun sequence of Actinocatenispora rupis NBRC 107355.</title>
        <authorList>
            <person name="Komaki H."/>
            <person name="Tamura T."/>
        </authorList>
    </citation>
    <scope>NUCLEOTIDE SEQUENCE</scope>
    <source>
        <strain evidence="9">NBRC 107355</strain>
    </source>
</reference>
<evidence type="ECO:0000313" key="10">
    <source>
        <dbReference type="Proteomes" id="UP000612808"/>
    </source>
</evidence>
<dbReference type="Pfam" id="PF00012">
    <property type="entry name" value="HSP70"/>
    <property type="match status" value="1"/>
</dbReference>
<keyword evidence="2 6" id="KW-0547">Nucleotide-binding</keyword>
<comment type="similarity">
    <text evidence="1 6">Belongs to the heat shock protein 70 family.</text>
</comment>
<dbReference type="PRINTS" id="PR00301">
    <property type="entry name" value="HEATSHOCK70"/>
</dbReference>
<dbReference type="InterPro" id="IPR043129">
    <property type="entry name" value="ATPase_NBD"/>
</dbReference>
<sequence>MNGFRLSIDYGTSNTVAVLRGPDGRATPLVFDGAPLLPSAVYLGTDGQLGTGRDAARSARLDPGRYEPHPKRRIDDGEVLLADRAVPVAELAAATLRRVAAEARRVAGGPVASLVMTCPVAWGPTRRAMLSDAAARAGLPAPTLVPEPVAAATYFVSALGHQVPPGRSVVVYDLGGGTFDACVVRRTATGFEPLAYLGLDDVGGVDLDGLVLDQVGRSVSAAAPDAWRRLSQPADQTDRRAFRTLWDDARTAKEGLSRQPSVTLFVPLVERDVHVAREEFERAARPMLARTVETTMDTIRAARVQPADVAGIFLVGGSTRVPMVATMLHQATGRAPAVLEQPEIVVAEGGLHATAPAAPAQRPTSPPTGPPMSGAPMSGVPMSGAPVSAHPAAVAPYSAVPGPPTAPGPRTAPVTAPYAPPGPKRRMTPQIRKFLIAGVAAALLIVVGTVGVILLNQNGKRNDTLALYHKVGLPAGFSEQGDPTMKSNTWLTAKATSSSSDAAAKTHDWLTGVMDNAPSTEDLEKNYYGRTPPQFVAAGRFEPHSVSFHLSKSGSTYVIETEIIY</sequence>
<protein>
    <recommendedName>
        <fullName evidence="11">Hsp70 protein</fullName>
    </recommendedName>
</protein>
<dbReference type="GO" id="GO:0005524">
    <property type="term" value="F:ATP binding"/>
    <property type="evidence" value="ECO:0007669"/>
    <property type="project" value="UniProtKB-KW"/>
</dbReference>
<feature type="region of interest" description="Disordered" evidence="7">
    <location>
        <begin position="51"/>
        <end position="70"/>
    </location>
</feature>
<dbReference type="PANTHER" id="PTHR19375">
    <property type="entry name" value="HEAT SHOCK PROTEIN 70KDA"/>
    <property type="match status" value="1"/>
</dbReference>
<dbReference type="SUPFAM" id="SSF53067">
    <property type="entry name" value="Actin-like ATPase domain"/>
    <property type="match status" value="2"/>
</dbReference>
<dbReference type="GO" id="GO:0140662">
    <property type="term" value="F:ATP-dependent protein folding chaperone"/>
    <property type="evidence" value="ECO:0007669"/>
    <property type="project" value="InterPro"/>
</dbReference>
<keyword evidence="8" id="KW-0812">Transmembrane</keyword>
<evidence type="ECO:0000256" key="4">
    <source>
        <dbReference type="ARBA" id="ARBA00023016"/>
    </source>
</evidence>
<dbReference type="Gene3D" id="3.30.420.40">
    <property type="match status" value="2"/>
</dbReference>
<evidence type="ECO:0000256" key="6">
    <source>
        <dbReference type="RuleBase" id="RU003322"/>
    </source>
</evidence>
<dbReference type="EMBL" id="BOMB01000001">
    <property type="protein sequence ID" value="GID09257.1"/>
    <property type="molecule type" value="Genomic_DNA"/>
</dbReference>
<evidence type="ECO:0008006" key="11">
    <source>
        <dbReference type="Google" id="ProtNLM"/>
    </source>
</evidence>
<evidence type="ECO:0000256" key="7">
    <source>
        <dbReference type="SAM" id="MobiDB-lite"/>
    </source>
</evidence>
<keyword evidence="4" id="KW-0346">Stress response</keyword>
<keyword evidence="8" id="KW-0472">Membrane</keyword>
<dbReference type="Gene3D" id="3.90.640.10">
    <property type="entry name" value="Actin, Chain A, domain 4"/>
    <property type="match status" value="1"/>
</dbReference>
<feature type="compositionally biased region" description="Low complexity" evidence="7">
    <location>
        <begin position="371"/>
        <end position="385"/>
    </location>
</feature>
<feature type="compositionally biased region" description="Low complexity" evidence="7">
    <location>
        <begin position="408"/>
        <end position="417"/>
    </location>
</feature>
<dbReference type="AlphaFoldDB" id="A0A8J3IZL5"/>
<evidence type="ECO:0000256" key="2">
    <source>
        <dbReference type="ARBA" id="ARBA00022741"/>
    </source>
</evidence>
<keyword evidence="8" id="KW-1133">Transmembrane helix</keyword>
<dbReference type="InterPro" id="IPR013126">
    <property type="entry name" value="Hsp_70_fam"/>
</dbReference>
<evidence type="ECO:0000313" key="9">
    <source>
        <dbReference type="EMBL" id="GID09257.1"/>
    </source>
</evidence>
<dbReference type="RefSeq" id="WP_203654024.1">
    <property type="nucleotide sequence ID" value="NZ_BAAAZM010000016.1"/>
</dbReference>
<gene>
    <name evidence="9" type="ORF">Aru02nite_01460</name>
</gene>
<dbReference type="Proteomes" id="UP000612808">
    <property type="component" value="Unassembled WGS sequence"/>
</dbReference>
<feature type="transmembrane region" description="Helical" evidence="8">
    <location>
        <begin position="434"/>
        <end position="455"/>
    </location>
</feature>
<keyword evidence="5" id="KW-0143">Chaperone</keyword>
<evidence type="ECO:0000256" key="1">
    <source>
        <dbReference type="ARBA" id="ARBA00007381"/>
    </source>
</evidence>